<dbReference type="InterPro" id="IPR036388">
    <property type="entry name" value="WH-like_DNA-bd_sf"/>
</dbReference>
<dbReference type="PANTHER" id="PTHR38445">
    <property type="entry name" value="HTH-TYPE TRANSCRIPTIONAL REPRESSOR YTRA"/>
    <property type="match status" value="1"/>
</dbReference>
<dbReference type="Gene3D" id="1.10.10.10">
    <property type="entry name" value="Winged helix-like DNA-binding domain superfamily/Winged helix DNA-binding domain"/>
    <property type="match status" value="1"/>
</dbReference>
<protein>
    <submittedName>
        <fullName evidence="5">GntR family transcriptional regulator</fullName>
    </submittedName>
</protein>
<dbReference type="EMBL" id="CP091430">
    <property type="protein sequence ID" value="UVI27575.1"/>
    <property type="molecule type" value="Genomic_DNA"/>
</dbReference>
<accession>A0ABY5S1Y5</accession>
<gene>
    <name evidence="5" type="ORF">L1F29_19090</name>
</gene>
<keyword evidence="6" id="KW-1185">Reference proteome</keyword>
<dbReference type="PANTHER" id="PTHR38445:SF6">
    <property type="entry name" value="GNTR-FAMILY TRANSCRIPTIONAL REGULATOR"/>
    <property type="match status" value="1"/>
</dbReference>
<evidence type="ECO:0000313" key="6">
    <source>
        <dbReference type="Proteomes" id="UP001057877"/>
    </source>
</evidence>
<keyword evidence="2" id="KW-0238">DNA-binding</keyword>
<sequence length="122" mass="13946">MEFNSKEPIYSQIIDDIKIKFINSTYKLGQEIPSRRELAKKLGVNANTIQRAYREMEDMNLIVTARGQGSYMTNDPAMLEALREEAIHRAVSQSIELLRSFGSTDDEILERITSYLNRGSAE</sequence>
<evidence type="ECO:0000313" key="5">
    <source>
        <dbReference type="EMBL" id="UVI27575.1"/>
    </source>
</evidence>
<evidence type="ECO:0000256" key="1">
    <source>
        <dbReference type="ARBA" id="ARBA00023015"/>
    </source>
</evidence>
<dbReference type="PROSITE" id="PS50949">
    <property type="entry name" value="HTH_GNTR"/>
    <property type="match status" value="1"/>
</dbReference>
<reference evidence="5" key="1">
    <citation type="submission" date="2022-01" db="EMBL/GenBank/DDBJ databases">
        <title>Paenibacillus spongiae sp. nov., isolated from marine sponge.</title>
        <authorList>
            <person name="Li Z."/>
            <person name="Zhang M."/>
        </authorList>
    </citation>
    <scope>NUCLEOTIDE SEQUENCE</scope>
    <source>
        <strain evidence="5">PHS-Z3</strain>
    </source>
</reference>
<dbReference type="SUPFAM" id="SSF46785">
    <property type="entry name" value="Winged helix' DNA-binding domain"/>
    <property type="match status" value="1"/>
</dbReference>
<keyword evidence="1" id="KW-0805">Transcription regulation</keyword>
<name>A0ABY5S1Y5_9BACL</name>
<evidence type="ECO:0000259" key="4">
    <source>
        <dbReference type="PROSITE" id="PS50949"/>
    </source>
</evidence>
<keyword evidence="3" id="KW-0804">Transcription</keyword>
<evidence type="ECO:0000256" key="3">
    <source>
        <dbReference type="ARBA" id="ARBA00023163"/>
    </source>
</evidence>
<organism evidence="5 6">
    <name type="scientific">Paenibacillus spongiae</name>
    <dbReference type="NCBI Taxonomy" id="2909671"/>
    <lineage>
        <taxon>Bacteria</taxon>
        <taxon>Bacillati</taxon>
        <taxon>Bacillota</taxon>
        <taxon>Bacilli</taxon>
        <taxon>Bacillales</taxon>
        <taxon>Paenibacillaceae</taxon>
        <taxon>Paenibacillus</taxon>
    </lineage>
</organism>
<feature type="domain" description="HTH gntR-type" evidence="4">
    <location>
        <begin position="7"/>
        <end position="75"/>
    </location>
</feature>
<proteinExistence type="predicted"/>
<dbReference type="RefSeq" id="WP_258383663.1">
    <property type="nucleotide sequence ID" value="NZ_CP091430.1"/>
</dbReference>
<evidence type="ECO:0000256" key="2">
    <source>
        <dbReference type="ARBA" id="ARBA00023125"/>
    </source>
</evidence>
<dbReference type="InterPro" id="IPR000524">
    <property type="entry name" value="Tscrpt_reg_HTH_GntR"/>
</dbReference>
<dbReference type="InterPro" id="IPR036390">
    <property type="entry name" value="WH_DNA-bd_sf"/>
</dbReference>
<dbReference type="Proteomes" id="UP001057877">
    <property type="component" value="Chromosome"/>
</dbReference>
<dbReference type="Pfam" id="PF00392">
    <property type="entry name" value="GntR"/>
    <property type="match status" value="1"/>
</dbReference>
<dbReference type="SMART" id="SM00345">
    <property type="entry name" value="HTH_GNTR"/>
    <property type="match status" value="1"/>
</dbReference>